<dbReference type="GO" id="GO:0000724">
    <property type="term" value="P:double-strand break repair via homologous recombination"/>
    <property type="evidence" value="ECO:0007669"/>
    <property type="project" value="TreeGrafter"/>
</dbReference>
<feature type="region of interest" description="Disordered" evidence="6">
    <location>
        <begin position="1"/>
        <end position="38"/>
    </location>
</feature>
<dbReference type="GO" id="GO:0035861">
    <property type="term" value="C:site of double-strand break"/>
    <property type="evidence" value="ECO:0007669"/>
    <property type="project" value="TreeGrafter"/>
</dbReference>
<evidence type="ECO:0000256" key="6">
    <source>
        <dbReference type="SAM" id="MobiDB-lite"/>
    </source>
</evidence>
<evidence type="ECO:0000259" key="8">
    <source>
        <dbReference type="Pfam" id="PF08784"/>
    </source>
</evidence>
<feature type="compositionally biased region" description="Gly residues" evidence="6">
    <location>
        <begin position="7"/>
        <end position="18"/>
    </location>
</feature>
<evidence type="ECO:0000256" key="5">
    <source>
        <dbReference type="ARBA" id="ARBA00023242"/>
    </source>
</evidence>
<dbReference type="SUPFAM" id="SSF50249">
    <property type="entry name" value="Nucleic acid-binding proteins"/>
    <property type="match status" value="1"/>
</dbReference>
<dbReference type="InterPro" id="IPR014646">
    <property type="entry name" value="Rfa2/RPA32"/>
</dbReference>
<evidence type="ECO:0000259" key="7">
    <source>
        <dbReference type="Pfam" id="PF01336"/>
    </source>
</evidence>
<dbReference type="GO" id="GO:0003697">
    <property type="term" value="F:single-stranded DNA binding"/>
    <property type="evidence" value="ECO:0007669"/>
    <property type="project" value="TreeGrafter"/>
</dbReference>
<evidence type="ECO:0000313" key="10">
    <source>
        <dbReference type="Proteomes" id="UP000813444"/>
    </source>
</evidence>
<dbReference type="SUPFAM" id="SSF46785">
    <property type="entry name" value="Winged helix' DNA-binding domain"/>
    <property type="match status" value="1"/>
</dbReference>
<protein>
    <submittedName>
        <fullName evidence="9">Replication factor-a protein</fullName>
    </submittedName>
</protein>
<dbReference type="AlphaFoldDB" id="A0A8K0T0H1"/>
<feature type="domain" description="Replication protein A C-terminal" evidence="8">
    <location>
        <begin position="160"/>
        <end position="260"/>
    </location>
</feature>
<evidence type="ECO:0000256" key="4">
    <source>
        <dbReference type="ARBA" id="ARBA00023125"/>
    </source>
</evidence>
<evidence type="ECO:0000313" key="9">
    <source>
        <dbReference type="EMBL" id="KAH7328264.1"/>
    </source>
</evidence>
<comment type="similarity">
    <text evidence="2">Belongs to the replication factor A protein 2 family.</text>
</comment>
<evidence type="ECO:0000256" key="3">
    <source>
        <dbReference type="ARBA" id="ARBA00022705"/>
    </source>
</evidence>
<evidence type="ECO:0000256" key="1">
    <source>
        <dbReference type="ARBA" id="ARBA00004123"/>
    </source>
</evidence>
<sequence length="267" mass="28782">MAAYGGYSRGGNESGGFFAGDSQQGSQGGGGGRDFNNQTLRPLTIKQVLDAEESPDAKFHVDGEATSQVTIIGQVRRSNPQATHVSYRIDDGTGQIDVQRWIPPDKKDQPIETFDNDSFVRVFGFIKVAGSRRSINADHVRAVTDFNEVNYHLLEATYVHLQKARGLNGADPDQDSMFVDGGGGVTYGNETSTGDVPPQLSGCSPAARKLYMFLKDAPGGNEGIHLNVITGSANMSVRDVLTGADELLSQGMIFTTVDEETWAILQY</sequence>
<dbReference type="InterPro" id="IPR004365">
    <property type="entry name" value="NA-bd_OB_tRNA"/>
</dbReference>
<dbReference type="Pfam" id="PF08784">
    <property type="entry name" value="RPA_C"/>
    <property type="match status" value="1"/>
</dbReference>
<feature type="domain" description="OB" evidence="7">
    <location>
        <begin position="69"/>
        <end position="141"/>
    </location>
</feature>
<dbReference type="PANTHER" id="PTHR13989">
    <property type="entry name" value="REPLICATION PROTEIN A-RELATED"/>
    <property type="match status" value="1"/>
</dbReference>
<dbReference type="GO" id="GO:0006289">
    <property type="term" value="P:nucleotide-excision repair"/>
    <property type="evidence" value="ECO:0007669"/>
    <property type="project" value="TreeGrafter"/>
</dbReference>
<dbReference type="InterPro" id="IPR012340">
    <property type="entry name" value="NA-bd_OB-fold"/>
</dbReference>
<dbReference type="Gene3D" id="2.40.50.140">
    <property type="entry name" value="Nucleic acid-binding proteins"/>
    <property type="match status" value="1"/>
</dbReference>
<reference evidence="9" key="1">
    <citation type="journal article" date="2021" name="Nat. Commun.">
        <title>Genetic determinants of endophytism in the Arabidopsis root mycobiome.</title>
        <authorList>
            <person name="Mesny F."/>
            <person name="Miyauchi S."/>
            <person name="Thiergart T."/>
            <person name="Pickel B."/>
            <person name="Atanasova L."/>
            <person name="Karlsson M."/>
            <person name="Huettel B."/>
            <person name="Barry K.W."/>
            <person name="Haridas S."/>
            <person name="Chen C."/>
            <person name="Bauer D."/>
            <person name="Andreopoulos W."/>
            <person name="Pangilinan J."/>
            <person name="LaButti K."/>
            <person name="Riley R."/>
            <person name="Lipzen A."/>
            <person name="Clum A."/>
            <person name="Drula E."/>
            <person name="Henrissat B."/>
            <person name="Kohler A."/>
            <person name="Grigoriev I.V."/>
            <person name="Martin F.M."/>
            <person name="Hacquard S."/>
        </authorList>
    </citation>
    <scope>NUCLEOTIDE SEQUENCE</scope>
    <source>
        <strain evidence="9">MPI-CAGE-CH-0235</strain>
    </source>
</reference>
<dbReference type="InterPro" id="IPR014892">
    <property type="entry name" value="RPA_C"/>
</dbReference>
<dbReference type="InterPro" id="IPR036390">
    <property type="entry name" value="WH_DNA-bd_sf"/>
</dbReference>
<comment type="subcellular location">
    <subcellularLocation>
        <location evidence="1">Nucleus</location>
    </subcellularLocation>
</comment>
<dbReference type="InterPro" id="IPR040260">
    <property type="entry name" value="RFA2-like"/>
</dbReference>
<organism evidence="9 10">
    <name type="scientific">Stachybotrys elegans</name>
    <dbReference type="NCBI Taxonomy" id="80388"/>
    <lineage>
        <taxon>Eukaryota</taxon>
        <taxon>Fungi</taxon>
        <taxon>Dikarya</taxon>
        <taxon>Ascomycota</taxon>
        <taxon>Pezizomycotina</taxon>
        <taxon>Sordariomycetes</taxon>
        <taxon>Hypocreomycetidae</taxon>
        <taxon>Hypocreales</taxon>
        <taxon>Stachybotryaceae</taxon>
        <taxon>Stachybotrys</taxon>
    </lineage>
</organism>
<keyword evidence="4" id="KW-0238">DNA-binding</keyword>
<dbReference type="CDD" id="cd04478">
    <property type="entry name" value="RPA2_DBD_D"/>
    <property type="match status" value="1"/>
</dbReference>
<name>A0A8K0T0H1_9HYPO</name>
<evidence type="ECO:0000256" key="2">
    <source>
        <dbReference type="ARBA" id="ARBA00007815"/>
    </source>
</evidence>
<keyword evidence="5" id="KW-0539">Nucleus</keyword>
<accession>A0A8K0T0H1</accession>
<dbReference type="InterPro" id="IPR036388">
    <property type="entry name" value="WH-like_DNA-bd_sf"/>
</dbReference>
<dbReference type="PIRSF" id="PIRSF036949">
    <property type="entry name" value="RPA32"/>
    <property type="match status" value="1"/>
</dbReference>
<dbReference type="Pfam" id="PF01336">
    <property type="entry name" value="tRNA_anti-codon"/>
    <property type="match status" value="1"/>
</dbReference>
<dbReference type="PANTHER" id="PTHR13989:SF16">
    <property type="entry name" value="REPLICATION PROTEIN A2"/>
    <property type="match status" value="1"/>
</dbReference>
<dbReference type="EMBL" id="JAGPNK010000001">
    <property type="protein sequence ID" value="KAH7328264.1"/>
    <property type="molecule type" value="Genomic_DNA"/>
</dbReference>
<dbReference type="GO" id="GO:0005662">
    <property type="term" value="C:DNA replication factor A complex"/>
    <property type="evidence" value="ECO:0007669"/>
    <property type="project" value="TreeGrafter"/>
</dbReference>
<keyword evidence="10" id="KW-1185">Reference proteome</keyword>
<dbReference type="Gene3D" id="1.10.10.10">
    <property type="entry name" value="Winged helix-like DNA-binding domain superfamily/Winged helix DNA-binding domain"/>
    <property type="match status" value="1"/>
</dbReference>
<dbReference type="GO" id="GO:0006260">
    <property type="term" value="P:DNA replication"/>
    <property type="evidence" value="ECO:0007669"/>
    <property type="project" value="UniProtKB-KW"/>
</dbReference>
<dbReference type="Proteomes" id="UP000813444">
    <property type="component" value="Unassembled WGS sequence"/>
</dbReference>
<gene>
    <name evidence="9" type="ORF">B0I35DRAFT_417018</name>
</gene>
<keyword evidence="3" id="KW-0235">DNA replication</keyword>
<dbReference type="GO" id="GO:0000781">
    <property type="term" value="C:chromosome, telomeric region"/>
    <property type="evidence" value="ECO:0007669"/>
    <property type="project" value="TreeGrafter"/>
</dbReference>
<proteinExistence type="inferred from homology"/>
<comment type="caution">
    <text evidence="9">The sequence shown here is derived from an EMBL/GenBank/DDBJ whole genome shotgun (WGS) entry which is preliminary data.</text>
</comment>
<dbReference type="OrthoDB" id="25571at2759"/>